<proteinExistence type="inferred from homology"/>
<dbReference type="InterPro" id="IPR033121">
    <property type="entry name" value="PEPTIDASE_A1"/>
</dbReference>
<organism evidence="6 7">
    <name type="scientific">Apiospora marii</name>
    <dbReference type="NCBI Taxonomy" id="335849"/>
    <lineage>
        <taxon>Eukaryota</taxon>
        <taxon>Fungi</taxon>
        <taxon>Dikarya</taxon>
        <taxon>Ascomycota</taxon>
        <taxon>Pezizomycotina</taxon>
        <taxon>Sordariomycetes</taxon>
        <taxon>Xylariomycetidae</taxon>
        <taxon>Amphisphaeriales</taxon>
        <taxon>Apiosporaceae</taxon>
        <taxon>Apiospora</taxon>
    </lineage>
</organism>
<dbReference type="Pfam" id="PF00026">
    <property type="entry name" value="Asp"/>
    <property type="match status" value="1"/>
</dbReference>
<dbReference type="SUPFAM" id="SSF50630">
    <property type="entry name" value="Acid proteases"/>
    <property type="match status" value="1"/>
</dbReference>
<reference evidence="6 7" key="1">
    <citation type="submission" date="2023-01" db="EMBL/GenBank/DDBJ databases">
        <title>Analysis of 21 Apiospora genomes using comparative genomics revels a genus with tremendous synthesis potential of carbohydrate active enzymes and secondary metabolites.</title>
        <authorList>
            <person name="Sorensen T."/>
        </authorList>
    </citation>
    <scope>NUCLEOTIDE SEQUENCE [LARGE SCALE GENOMIC DNA]</scope>
    <source>
        <strain evidence="6 7">CBS 20057</strain>
    </source>
</reference>
<evidence type="ECO:0000256" key="2">
    <source>
        <dbReference type="SAM" id="MobiDB-lite"/>
    </source>
</evidence>
<feature type="domain" description="Peptidase A1" evidence="5">
    <location>
        <begin position="63"/>
        <end position="448"/>
    </location>
</feature>
<dbReference type="PROSITE" id="PS51767">
    <property type="entry name" value="PEPTIDASE_A1"/>
    <property type="match status" value="1"/>
</dbReference>
<comment type="similarity">
    <text evidence="1">Belongs to the peptidase A1 family.</text>
</comment>
<dbReference type="Gene3D" id="2.40.70.10">
    <property type="entry name" value="Acid Proteases"/>
    <property type="match status" value="2"/>
</dbReference>
<feature type="chain" id="PRO_5046621383" description="Peptidase A1 domain-containing protein" evidence="4">
    <location>
        <begin position="22"/>
        <end position="621"/>
    </location>
</feature>
<keyword evidence="7" id="KW-1185">Reference proteome</keyword>
<keyword evidence="4" id="KW-0732">Signal</keyword>
<evidence type="ECO:0000313" key="6">
    <source>
        <dbReference type="EMBL" id="KAK7998834.1"/>
    </source>
</evidence>
<evidence type="ECO:0000313" key="7">
    <source>
        <dbReference type="Proteomes" id="UP001396898"/>
    </source>
</evidence>
<feature type="signal peptide" evidence="4">
    <location>
        <begin position="1"/>
        <end position="21"/>
    </location>
</feature>
<dbReference type="Proteomes" id="UP001396898">
    <property type="component" value="Unassembled WGS sequence"/>
</dbReference>
<sequence>MKTSTHLAAILVAALATGANAQVLLPFSRQASPQRGSAPQQRRSGSEDNTATDVKFFPADATYMVNVVVGTPEQNLSLGLTLSDYISWVPDADRCNRYYSYYSPYHVVSREDCLRDGFKANESSTLVYEVDERYKSHGNDDDDYKRDSNKTFSVYYQDGTSAYGKSVRDVMGLPGGAQVSNLTFGLASSSDTATGVLALGFNNSESYSDVDDPSFLDSLLADGQVNSQAFSMWLDSEDASSGNLLLGAVDRSAFEAPLVRFDIEQSHRHADGYTYKTGTFNAQVTAFNTSTANEGALTPVQNKTELPFVTIDPSYTISELPQDLAEHIWSMAGATWDPYYDMATINCSQRDNVTGRVGIQFSSEYGPSLTVPLSDLVLPNDTWTSQKWDGDLGAAVSVCAFGVQNATMHNRQKQAWGRGDEPEYTIGAPLLKRSYLVFDLASKEMAMAPVKYSASRTEDDILVFPTYGANIPESTHVVCLESPHSYHSAGYNCSSSHGTHRSSGYDDSEDGGGGLSRGGLIGLIVGMSILGLIMLAVAIWGIMKCVRDNKRLQAENGMGGPMSGGGETGVAAPAPVYLPFGAGGSAIPGSAPKLPSIPEVSLIDLHRVHHAHQISSTSSKL</sequence>
<gene>
    <name evidence="6" type="ORF">PG991_014509</name>
</gene>
<evidence type="ECO:0000256" key="3">
    <source>
        <dbReference type="SAM" id="Phobius"/>
    </source>
</evidence>
<dbReference type="InterPro" id="IPR021109">
    <property type="entry name" value="Peptidase_aspartic_dom_sf"/>
</dbReference>
<dbReference type="PANTHER" id="PTHR47966:SF73">
    <property type="entry name" value="PEPTIDASE A1 DOMAIN-CONTAINING PROTEIN"/>
    <property type="match status" value="1"/>
</dbReference>
<comment type="caution">
    <text evidence="6">The sequence shown here is derived from an EMBL/GenBank/DDBJ whole genome shotgun (WGS) entry which is preliminary data.</text>
</comment>
<keyword evidence="3" id="KW-0472">Membrane</keyword>
<evidence type="ECO:0000259" key="5">
    <source>
        <dbReference type="PROSITE" id="PS51767"/>
    </source>
</evidence>
<keyword evidence="3" id="KW-1133">Transmembrane helix</keyword>
<keyword evidence="3" id="KW-0812">Transmembrane</keyword>
<evidence type="ECO:0000256" key="4">
    <source>
        <dbReference type="SAM" id="SignalP"/>
    </source>
</evidence>
<feature type="transmembrane region" description="Helical" evidence="3">
    <location>
        <begin position="520"/>
        <end position="543"/>
    </location>
</feature>
<accession>A0ABR1R3S4</accession>
<feature type="region of interest" description="Disordered" evidence="2">
    <location>
        <begin position="30"/>
        <end position="51"/>
    </location>
</feature>
<protein>
    <recommendedName>
        <fullName evidence="5">Peptidase A1 domain-containing protein</fullName>
    </recommendedName>
</protein>
<dbReference type="PANTHER" id="PTHR47966">
    <property type="entry name" value="BETA-SITE APP-CLEAVING ENZYME, ISOFORM A-RELATED"/>
    <property type="match status" value="1"/>
</dbReference>
<dbReference type="InterPro" id="IPR001461">
    <property type="entry name" value="Aspartic_peptidase_A1"/>
</dbReference>
<dbReference type="EMBL" id="JAQQWI010000019">
    <property type="protein sequence ID" value="KAK7998834.1"/>
    <property type="molecule type" value="Genomic_DNA"/>
</dbReference>
<name>A0ABR1R3S4_9PEZI</name>
<evidence type="ECO:0000256" key="1">
    <source>
        <dbReference type="ARBA" id="ARBA00007447"/>
    </source>
</evidence>